<dbReference type="EMBL" id="PP885733">
    <property type="protein sequence ID" value="XCN28164.1"/>
    <property type="molecule type" value="Genomic_DNA"/>
</dbReference>
<evidence type="ECO:0000313" key="1">
    <source>
        <dbReference type="EMBL" id="XCN28164.1"/>
    </source>
</evidence>
<accession>A0AAU8KY18</accession>
<sequence>MNNLTPSSTGSFITFRGFDKEIEAYLEPKIPLSHKLINQIEIPIIVDALREYLIRNAGCFTIKGFYRPSDLSIWYDREALIEEFDDLLIKFKDFIYTLGVDTGTQYTLIRYQDNLNFIMVDVVDNREPEFPSLDEENELRFKYALEEAQGHLEAMISRMQDKFDYIQDPDAFVKELIGDRLPEVLRRHLI</sequence>
<organism evidence="1">
    <name type="scientific">Pantoea phage Survivor</name>
    <dbReference type="NCBI Taxonomy" id="3232176"/>
    <lineage>
        <taxon>Viruses</taxon>
        <taxon>Duplodnaviria</taxon>
        <taxon>Heunggongvirae</taxon>
        <taxon>Uroviricota</taxon>
        <taxon>Caudoviricetes</taxon>
    </lineage>
</organism>
<protein>
    <submittedName>
        <fullName evidence="1">Uncharacterized protein</fullName>
    </submittedName>
</protein>
<name>A0AAU8KY18_9CAUD</name>
<proteinExistence type="predicted"/>
<reference evidence="1" key="1">
    <citation type="submission" date="2024-06" db="EMBL/GenBank/DDBJ databases">
        <authorList>
            <person name="Gannavaram S."/>
            <person name="Nemani S."/>
            <person name="Datta M."/>
            <person name="Picchiottino A."/>
            <person name="Mereddy A."/>
            <person name="Gannavaram N."/>
            <person name="Honeycutt C."/>
            <person name="Tran D."/>
            <person name="Choi K."/>
            <person name="Srinivasan K."/>
            <person name="Johnson A."/>
        </authorList>
    </citation>
    <scope>NUCLEOTIDE SEQUENCE</scope>
</reference>